<feature type="compositionally biased region" description="Low complexity" evidence="3">
    <location>
        <begin position="286"/>
        <end position="306"/>
    </location>
</feature>
<feature type="region of interest" description="Disordered" evidence="3">
    <location>
        <begin position="2193"/>
        <end position="2214"/>
    </location>
</feature>
<feature type="region of interest" description="Disordered" evidence="3">
    <location>
        <begin position="35"/>
        <end position="62"/>
    </location>
</feature>
<keyword evidence="1" id="KW-0067">ATP-binding</keyword>
<feature type="region of interest" description="Disordered" evidence="3">
    <location>
        <begin position="2406"/>
        <end position="2465"/>
    </location>
</feature>
<comment type="caution">
    <text evidence="5">The sequence shown here is derived from an EMBL/GenBank/DDBJ whole genome shotgun (WGS) entry which is preliminary data.</text>
</comment>
<dbReference type="GO" id="GO:0005524">
    <property type="term" value="F:ATP binding"/>
    <property type="evidence" value="ECO:0007669"/>
    <property type="project" value="UniProtKB-UniRule"/>
</dbReference>
<feature type="region of interest" description="Disordered" evidence="3">
    <location>
        <begin position="2750"/>
        <end position="2916"/>
    </location>
</feature>
<feature type="region of interest" description="Disordered" evidence="3">
    <location>
        <begin position="2100"/>
        <end position="2154"/>
    </location>
</feature>
<reference evidence="5" key="1">
    <citation type="submission" date="2022-03" db="EMBL/GenBank/DDBJ databases">
        <authorList>
            <person name="Tunstrom K."/>
        </authorList>
    </citation>
    <scope>NUCLEOTIDE SEQUENCE</scope>
</reference>
<feature type="compositionally biased region" description="Polar residues" evidence="3">
    <location>
        <begin position="2117"/>
        <end position="2131"/>
    </location>
</feature>
<feature type="compositionally biased region" description="Polar residues" evidence="3">
    <location>
        <begin position="2141"/>
        <end position="2154"/>
    </location>
</feature>
<feature type="compositionally biased region" description="Basic and acidic residues" evidence="3">
    <location>
        <begin position="1722"/>
        <end position="1738"/>
    </location>
</feature>
<feature type="region of interest" description="Disordered" evidence="3">
    <location>
        <begin position="2503"/>
        <end position="2640"/>
    </location>
</feature>
<feature type="compositionally biased region" description="Polar residues" evidence="3">
    <location>
        <begin position="1642"/>
        <end position="1657"/>
    </location>
</feature>
<feature type="compositionally biased region" description="Basic and acidic residues" evidence="3">
    <location>
        <begin position="2990"/>
        <end position="3001"/>
    </location>
</feature>
<evidence type="ECO:0000313" key="6">
    <source>
        <dbReference type="Proteomes" id="UP001153954"/>
    </source>
</evidence>
<evidence type="ECO:0000256" key="2">
    <source>
        <dbReference type="SAM" id="Coils"/>
    </source>
</evidence>
<evidence type="ECO:0000256" key="1">
    <source>
        <dbReference type="PROSITE-ProRule" id="PRU10141"/>
    </source>
</evidence>
<dbReference type="PANTHER" id="PTHR24417">
    <property type="entry name" value="SERINE/THREONINE-PROTEIN KINASE LMTK1"/>
    <property type="match status" value="1"/>
</dbReference>
<dbReference type="PROSITE" id="PS50011">
    <property type="entry name" value="PROTEIN_KINASE_DOM"/>
    <property type="match status" value="1"/>
</dbReference>
<evidence type="ECO:0000259" key="4">
    <source>
        <dbReference type="PROSITE" id="PS50011"/>
    </source>
</evidence>
<sequence>MIVVRKIIHGLFSLCLQPSEGTDNQLFASSVSHLQDVRHSQPPDSGFSEPVNNNVNEDNNNGPISLREMQNIANNNAAVYIVSENEERNRISRESVVEFEPLPSGIRVLDPLEGCADWFAGEDFPRNQLQYLREIGRGWFGRVVEGETEDGTGTTTVAVKILNQNASLEDKARFLNEARPYRDMNHENVLGFVAKCLQEDPWILIFELCSMDLHQYLIENRPKMAILNESGVPLQLMCDVASALAYMHSRGFLYGCLWSGNVLVRGADNPRAVLGHYARAEREHPPAATDSPAAPDAPAAPQRPSASGDVWALGRLVWEVCAWGAAPPDEPPPPALPCPYLNHLYQVMQLCWNPNPEARPTAAQVHALLNHLHFTHKHTSDAAKDDGYNSSDFEERWQRLKPNTIPKIDEHVAIVHAPSTSMASHFTGSDQEFDNNQTIQDSLSVDMDTAVSRSSSIMSDRDPLSIQIKSESLTNLHGSLEDVRNIYLTHNETPALECHQGNINLEESKEKEQDRSDSSVDPWLKDIITDSQDDVSYYKDVSDVIKNLDNILNSEKTSSSESSHQASPSRDNLSLECKKDYPMQTSMVKSPGISNFQNVLEMGFATESEVTETGDEDEGDRDTIGTLSHSFERHSDTISQQTLENITPETPIKGLDILEDIEIQAYSNSEQNNSVLSINNTKFSNDHRDSDLPKESRIASSDSEIPKLMELCVASMPSVSETIEQVIKQDCQTSNDNKFTNIKTDSTETKSIDLNKEFLSNEIGIKERETSTYIKTEIHKLEESPSKEDSRLSALDLVQPKKELTDTLVDNTLIEKVGKIDDINKALLENTIESSNSPLLLKADDKITFETNLKLAEFESSSKRKLDDLKLLPVNDKILPPAEKKSDSNEHTIVNTNESSSTSNVVISDEICNKLFEEQKQNTNSIFPEFDEIFKYKDDYSLESSVEMLHNFPKKINEEMSSERDYMKNTNADSIETNHKNDIVNSKDISYPQNESSDIRKHMEHSFNNIESILSLSLNKTNNFSDVNSESVNFLTESHDTVNRVKEVNQLNEIAIENLEEKLVNHENTTKFSISNNDLSDGQCDKNKENMKVLESINDHMKQIETTEQPERVQIVTNVEVSSPLQNSSRLLDVNCQFDKLTNSNNQITIESVSKPEEVQTIDEKLTFNSQCIGKDVINDATYRIDDVEVPKPPVKDELSDSTVYMDLTNDTNSQILKDNNVDNTLKDVIKSCLEAPGIESSCLLVKNDSTVYLDLPSIIKETDSFLHSEKCISSQQIDFKDMICTSTPKGSDNSTDNTLEPILPSTYILSETKVPDYGPGVTLTKLEQKYVPDNISPFESPSKSHHTDTYDENSSVVLGPFENCTLEIYKGVKSMAEIADLPKEELLAFSSNFSEINLETPSPLRDGNFLNEVPDLLPDELHFDQIATMSEAKPESQSNEMISDDTEEQSSTEKHVSPLTPPNSPGNFLASSSQQKYLVDIDINSPHVQDSNINNEAIDLNQIELQMTTKLAMAENENNLNIEYSGPLTEEGLTLDDSLIGDNDAIPESYLAGNGGSVEDLRENLAIDEERMKELRNELELKLPLAQVAGIEPAAESEPSELPPPPELVLTYGALSPIAEETRTQLYAYENDDHWNASIRTESSTSYPEPCNNSTDEASDLPTAANSGPQHSTYTIHSKEPSINHTYTVQKEAVSSKEITMSADSLNASPLKKLQETQSPIDDKTFNKNEDEKESNCERLSQVSPFLLSPTTDSSVPENSDIVAGLSTFSKTTVPTDAKSSKPSDTQCLSKATSIDSWCSNDTLYNVEENFDDLAMDPDVPLDFDTEIEKDKSESDDTLTHNEDEKEASHCSTYIIHDSKSEVCETFSPDSITANDNYTYTKMKTEGATITPSVITKSDLNDSTKNTQTKDLAYGTLMSGQPSYSNCTTELVSGMEDAWKLPQPELVRRSPIGDEVNFTPPKNVEKEDISITESPKLTSEPRLKKLDSVDITCLQDTSAEGNKSDTSETQIATEGNNSPNIHFINMAHSATSTPFAITNQNSENLDNIPINLPGVPADSSEGIVINVPNFRSFFQSAEIRPQDISSNVSNEGHSTEILLEGESKTLSQDITRDTSTKTPSYSDFENSALTKPQDVHTSEKSSQSMESGVTSEDFRQFQNSVKNRPQDLSSLIDASSLLLKSERRSSELVMGSLTNTGSDLTSQSESHTANTEPESLVFVSSNYTNLLESHNVDGSQPLNVFITDLDIEEETEQPHSIIITESPLIVSKISPNRTFDSHTKINRKDMNCTYDSHTSSYQPIIDIWQNNSTNVEKVNGIKENQTVKQTESSSELVNCSSSSSMPTEPKNGPEMSLSQNDIITQESGRATNSTEQKYSNSSAKVNGNNEVFATVNFLNETFEELMESNVDDNDIGLSDNNKDEQTGNSEKSLEIATESESYGNKVSLNKEQNKDTLRSDVTSPEEKQITSVTDDFLKNEQKFCQLDSFFPILSDIRFTGPATEIMSTSFNQDSPTEPTSPECEQNSKPDPSAEILKEWDSDSDSHSTNSSSGEFIWKDGDGHETAVVPSTHFDHQRDSGSQPSCTDEGAGEGEAPSSASGDSGSGSGSEGDEVEFVPSSWDCRAAPSKSSLRSMEQPPENKKRVVFKRQKYHCVYEYPREAPELDADSPAYLPDFSTYSEWDPSSAEDAELGYGQLYGAPNPLDLFPLRSGIAFGADYDEDFFISSSARPFESLGIMSTASQFFPGMHLKASLERSPPDELGEEFPPPPSPPPALALAHTPAPPLDFTTPDSGVEDVTPGSLADDDYKLRKPDEPPCWRADSASSSESVSPSSPGGEALGGLRHTRDRLKLDLPPSPHAPSPRHARVFSFVLDKPRRAPAEPAEPPEPAGPAEPSDLADVMPKPTFSTFGKGAPPRPDAERAIVLTDDAPACENVTDACEHTAGTCEHTTGKCEHTAGTCEHTADTCEHTADACEHTADKCERTAGTCEHTADKCERTADARGEGTLLDSGDEDSGIESSSKATLERAEPAPNVS</sequence>
<feature type="region of interest" description="Disordered" evidence="3">
    <location>
        <begin position="880"/>
        <end position="900"/>
    </location>
</feature>
<feature type="region of interest" description="Disordered" evidence="3">
    <location>
        <begin position="1642"/>
        <end position="1686"/>
    </location>
</feature>
<keyword evidence="2" id="KW-0175">Coiled coil</keyword>
<feature type="domain" description="Protein kinase" evidence="4">
    <location>
        <begin position="129"/>
        <end position="369"/>
    </location>
</feature>
<feature type="region of interest" description="Disordered" evidence="3">
    <location>
        <begin position="1952"/>
        <end position="1983"/>
    </location>
</feature>
<feature type="coiled-coil region" evidence="2">
    <location>
        <begin position="1042"/>
        <end position="1069"/>
    </location>
</feature>
<feature type="compositionally biased region" description="Low complexity" evidence="3">
    <location>
        <begin position="51"/>
        <end position="61"/>
    </location>
</feature>
<dbReference type="InterPro" id="IPR000719">
    <property type="entry name" value="Prot_kinase_dom"/>
</dbReference>
<accession>A0AAU9V8Y1</accession>
<dbReference type="SUPFAM" id="SSF56112">
    <property type="entry name" value="Protein kinase-like (PK-like)"/>
    <property type="match status" value="1"/>
</dbReference>
<dbReference type="Gene3D" id="3.30.200.20">
    <property type="entry name" value="Phosphorylase Kinase, domain 1"/>
    <property type="match status" value="1"/>
</dbReference>
<feature type="compositionally biased region" description="Polar residues" evidence="3">
    <location>
        <begin position="2435"/>
        <end position="2447"/>
    </location>
</feature>
<feature type="region of interest" description="Disordered" evidence="3">
    <location>
        <begin position="2990"/>
        <end position="3033"/>
    </location>
</feature>
<feature type="compositionally biased region" description="Basic and acidic residues" evidence="3">
    <location>
        <begin position="2532"/>
        <end position="2542"/>
    </location>
</feature>
<feature type="compositionally biased region" description="Low complexity" evidence="3">
    <location>
        <begin position="2590"/>
        <end position="2599"/>
    </location>
</feature>
<feature type="compositionally biased region" description="Low complexity" evidence="3">
    <location>
        <begin position="2820"/>
        <end position="2834"/>
    </location>
</feature>
<dbReference type="Proteomes" id="UP001153954">
    <property type="component" value="Unassembled WGS sequence"/>
</dbReference>
<gene>
    <name evidence="5" type="ORF">EEDITHA_LOCUS20783</name>
</gene>
<feature type="compositionally biased region" description="Polar residues" evidence="3">
    <location>
        <begin position="2503"/>
        <end position="2526"/>
    </location>
</feature>
<evidence type="ECO:0000256" key="3">
    <source>
        <dbReference type="SAM" id="MobiDB-lite"/>
    </source>
</evidence>
<dbReference type="PROSITE" id="PS00107">
    <property type="entry name" value="PROTEIN_KINASE_ATP"/>
    <property type="match status" value="1"/>
</dbReference>
<dbReference type="InterPro" id="IPR011009">
    <property type="entry name" value="Kinase-like_dom_sf"/>
</dbReference>
<feature type="compositionally biased region" description="Pro residues" evidence="3">
    <location>
        <begin position="2880"/>
        <end position="2889"/>
    </location>
</feature>
<dbReference type="InterPro" id="IPR017441">
    <property type="entry name" value="Protein_kinase_ATP_BS"/>
</dbReference>
<dbReference type="Pfam" id="PF07714">
    <property type="entry name" value="PK_Tyr_Ser-Thr"/>
    <property type="match status" value="1"/>
</dbReference>
<feature type="compositionally biased region" description="Low complexity" evidence="3">
    <location>
        <begin position="2329"/>
        <end position="2341"/>
    </location>
</feature>
<protein>
    <recommendedName>
        <fullName evidence="4">Protein kinase domain-containing protein</fullName>
    </recommendedName>
</protein>
<dbReference type="EMBL" id="CAKOGL010000029">
    <property type="protein sequence ID" value="CAH2106681.1"/>
    <property type="molecule type" value="Genomic_DNA"/>
</dbReference>
<feature type="compositionally biased region" description="Pro residues" evidence="3">
    <location>
        <begin position="2763"/>
        <end position="2772"/>
    </location>
</feature>
<feature type="compositionally biased region" description="Basic and acidic residues" evidence="3">
    <location>
        <begin position="2803"/>
        <end position="2814"/>
    </location>
</feature>
<feature type="region of interest" description="Disordered" evidence="3">
    <location>
        <begin position="1432"/>
        <end position="1471"/>
    </location>
</feature>
<feature type="region of interest" description="Disordered" evidence="3">
    <location>
        <begin position="282"/>
        <end position="306"/>
    </location>
</feature>
<feature type="compositionally biased region" description="Basic and acidic residues" evidence="3">
    <location>
        <begin position="2448"/>
        <end position="2465"/>
    </location>
</feature>
<evidence type="ECO:0000313" key="5">
    <source>
        <dbReference type="EMBL" id="CAH2106681.1"/>
    </source>
</evidence>
<feature type="region of interest" description="Disordered" evidence="3">
    <location>
        <begin position="555"/>
        <end position="575"/>
    </location>
</feature>
<feature type="region of interest" description="Disordered" evidence="3">
    <location>
        <begin position="2322"/>
        <end position="2354"/>
    </location>
</feature>
<dbReference type="PANTHER" id="PTHR24417:SF7">
    <property type="entry name" value="CHROMATIN MODIFICATION-RELATED PROTEIN EAF1"/>
    <property type="match status" value="1"/>
</dbReference>
<feature type="compositionally biased region" description="Low complexity" evidence="3">
    <location>
        <begin position="555"/>
        <end position="569"/>
    </location>
</feature>
<feature type="compositionally biased region" description="Polar residues" evidence="3">
    <location>
        <begin position="1665"/>
        <end position="1677"/>
    </location>
</feature>
<dbReference type="Gene3D" id="1.10.510.10">
    <property type="entry name" value="Transferase(Phosphotransferase) domain 1"/>
    <property type="match status" value="1"/>
</dbReference>
<keyword evidence="1" id="KW-0547">Nucleotide-binding</keyword>
<keyword evidence="6" id="KW-1185">Reference proteome</keyword>
<proteinExistence type="predicted"/>
<feature type="region of interest" description="Disordered" evidence="3">
    <location>
        <begin position="1707"/>
        <end position="1740"/>
    </location>
</feature>
<dbReference type="InterPro" id="IPR001245">
    <property type="entry name" value="Ser-Thr/Tyr_kinase_cat_dom"/>
</dbReference>
<feature type="binding site" evidence="1">
    <location>
        <position position="160"/>
    </location>
    <ligand>
        <name>ATP</name>
        <dbReference type="ChEBI" id="CHEBI:30616"/>
    </ligand>
</feature>
<organism evidence="5 6">
    <name type="scientific">Euphydryas editha</name>
    <name type="common">Edith's checkerspot</name>
    <dbReference type="NCBI Taxonomy" id="104508"/>
    <lineage>
        <taxon>Eukaryota</taxon>
        <taxon>Metazoa</taxon>
        <taxon>Ecdysozoa</taxon>
        <taxon>Arthropoda</taxon>
        <taxon>Hexapoda</taxon>
        <taxon>Insecta</taxon>
        <taxon>Pterygota</taxon>
        <taxon>Neoptera</taxon>
        <taxon>Endopterygota</taxon>
        <taxon>Lepidoptera</taxon>
        <taxon>Glossata</taxon>
        <taxon>Ditrysia</taxon>
        <taxon>Papilionoidea</taxon>
        <taxon>Nymphalidae</taxon>
        <taxon>Nymphalinae</taxon>
        <taxon>Euphydryas</taxon>
    </lineage>
</organism>
<name>A0AAU9V8Y1_EUPED</name>
<dbReference type="GO" id="GO:0004672">
    <property type="term" value="F:protein kinase activity"/>
    <property type="evidence" value="ECO:0007669"/>
    <property type="project" value="InterPro"/>
</dbReference>